<dbReference type="Pfam" id="PF00583">
    <property type="entry name" value="Acetyltransf_1"/>
    <property type="match status" value="1"/>
</dbReference>
<protein>
    <submittedName>
        <fullName evidence="2">GNAT family N-acetyltransferase</fullName>
    </submittedName>
</protein>
<dbReference type="PROSITE" id="PS51186">
    <property type="entry name" value="GNAT"/>
    <property type="match status" value="1"/>
</dbReference>
<dbReference type="Proteomes" id="UP001166293">
    <property type="component" value="Unassembled WGS sequence"/>
</dbReference>
<name>A0ABS6N7V2_9RHOB</name>
<keyword evidence="3" id="KW-1185">Reference proteome</keyword>
<evidence type="ECO:0000259" key="1">
    <source>
        <dbReference type="PROSITE" id="PS51186"/>
    </source>
</evidence>
<accession>A0ABS6N7V2</accession>
<sequence length="142" mass="15008">MQVRMVTPADLALVSAQPQGLFDNPVDPVQVVAFLESDLHHMAVAIADGTILSFASGTVLLHPDKAPSLFINEVGTRDGHQRRGHATAVSRCLIDHARGVGCVGAWLGTEPDNRAALALYRKLGGDERAIVGFGWDGVFGPG</sequence>
<gene>
    <name evidence="2" type="ORF">KUH32_09940</name>
</gene>
<dbReference type="EMBL" id="JAHRWL010000001">
    <property type="protein sequence ID" value="MBV2360094.1"/>
    <property type="molecule type" value="Genomic_DNA"/>
</dbReference>
<feature type="domain" description="N-acetyltransferase" evidence="1">
    <location>
        <begin position="1"/>
        <end position="142"/>
    </location>
</feature>
<evidence type="ECO:0000313" key="2">
    <source>
        <dbReference type="EMBL" id="MBV2360094.1"/>
    </source>
</evidence>
<comment type="caution">
    <text evidence="2">The sequence shown here is derived from an EMBL/GenBank/DDBJ whole genome shotgun (WGS) entry which is preliminary data.</text>
</comment>
<dbReference type="CDD" id="cd04301">
    <property type="entry name" value="NAT_SF"/>
    <property type="match status" value="1"/>
</dbReference>
<organism evidence="2 3">
    <name type="scientific">Thalassococcus arenae</name>
    <dbReference type="NCBI Taxonomy" id="2851652"/>
    <lineage>
        <taxon>Bacteria</taxon>
        <taxon>Pseudomonadati</taxon>
        <taxon>Pseudomonadota</taxon>
        <taxon>Alphaproteobacteria</taxon>
        <taxon>Rhodobacterales</taxon>
        <taxon>Roseobacteraceae</taxon>
        <taxon>Thalassococcus</taxon>
    </lineage>
</organism>
<evidence type="ECO:0000313" key="3">
    <source>
        <dbReference type="Proteomes" id="UP001166293"/>
    </source>
</evidence>
<reference evidence="2" key="1">
    <citation type="submission" date="2021-06" db="EMBL/GenBank/DDBJ databases">
        <title>Thalassococcus sp. CAU 1522 isolated from sea sand, Republic of Korea.</title>
        <authorList>
            <person name="Kim W."/>
        </authorList>
    </citation>
    <scope>NUCLEOTIDE SEQUENCE</scope>
    <source>
        <strain evidence="2">CAU 1522</strain>
    </source>
</reference>
<dbReference type="RefSeq" id="WP_217777865.1">
    <property type="nucleotide sequence ID" value="NZ_JAHRWL010000001.1"/>
</dbReference>
<proteinExistence type="predicted"/>
<dbReference type="InterPro" id="IPR000182">
    <property type="entry name" value="GNAT_dom"/>
</dbReference>